<dbReference type="Gene3D" id="3.60.15.10">
    <property type="entry name" value="Ribonuclease Z/Hydroxyacylglutathione hydrolase-like"/>
    <property type="match status" value="1"/>
</dbReference>
<proteinExistence type="predicted"/>
<evidence type="ECO:0000313" key="3">
    <source>
        <dbReference type="Proteomes" id="UP000264006"/>
    </source>
</evidence>
<gene>
    <name evidence="2" type="ORF">DVS28_a3738</name>
</gene>
<organism evidence="2 3">
    <name type="scientific">Euzebya pacifica</name>
    <dbReference type="NCBI Taxonomy" id="1608957"/>
    <lineage>
        <taxon>Bacteria</taxon>
        <taxon>Bacillati</taxon>
        <taxon>Actinomycetota</taxon>
        <taxon>Nitriliruptoria</taxon>
        <taxon>Euzebyales</taxon>
    </lineage>
</organism>
<dbReference type="AlphaFoldDB" id="A0A346Y1R4"/>
<dbReference type="SUPFAM" id="SSF56281">
    <property type="entry name" value="Metallo-hydrolase/oxidoreductase"/>
    <property type="match status" value="1"/>
</dbReference>
<reference evidence="2 3" key="1">
    <citation type="submission" date="2018-09" db="EMBL/GenBank/DDBJ databases">
        <title>Complete genome sequence of Euzebya sp. DY32-46 isolated from seawater of Pacific Ocean.</title>
        <authorList>
            <person name="Xu L."/>
            <person name="Wu Y.-H."/>
            <person name="Xu X.-W."/>
        </authorList>
    </citation>
    <scope>NUCLEOTIDE SEQUENCE [LARGE SCALE GENOMIC DNA]</scope>
    <source>
        <strain evidence="2 3">DY32-46</strain>
    </source>
</reference>
<dbReference type="OrthoDB" id="3190691at2"/>
<evidence type="ECO:0000313" key="2">
    <source>
        <dbReference type="EMBL" id="AXV08411.1"/>
    </source>
</evidence>
<dbReference type="Proteomes" id="UP000264006">
    <property type="component" value="Chromosome"/>
</dbReference>
<dbReference type="EMBL" id="CP031165">
    <property type="protein sequence ID" value="AXV08411.1"/>
    <property type="molecule type" value="Genomic_DNA"/>
</dbReference>
<evidence type="ECO:0000259" key="1">
    <source>
        <dbReference type="Pfam" id="PF00753"/>
    </source>
</evidence>
<feature type="domain" description="Metallo-beta-lactamase" evidence="1">
    <location>
        <begin position="9"/>
        <end position="56"/>
    </location>
</feature>
<dbReference type="KEGG" id="euz:DVS28_a3738"/>
<sequence>MATLRRLTNSCLTVTDDHGTTLFDPGFFTFTSGAIDLGSIGEVQRVLITHEHGDHVHPDFVRWLLDRGTDVEVHGPQSVADLLSDHGIAVDTTAPAGTSVEDVVHEQVPSGAQPPNRAWTIDGVFTHPGDSYQPSTTAPVMALPLLVPWGSTTASVAFARRLAPQQVVPIHDFYLSSSGREFIAGMAKGVLADDGIELIALDWGQSATL</sequence>
<dbReference type="RefSeq" id="WP_114592758.1">
    <property type="nucleotide sequence ID" value="NZ_CP031165.1"/>
</dbReference>
<dbReference type="Pfam" id="PF00753">
    <property type="entry name" value="Lactamase_B"/>
    <property type="match status" value="1"/>
</dbReference>
<keyword evidence="3" id="KW-1185">Reference proteome</keyword>
<accession>A0A346Y1R4</accession>
<dbReference type="InterPro" id="IPR036866">
    <property type="entry name" value="RibonucZ/Hydroxyglut_hydro"/>
</dbReference>
<dbReference type="InterPro" id="IPR001279">
    <property type="entry name" value="Metallo-B-lactamas"/>
</dbReference>
<protein>
    <recommendedName>
        <fullName evidence="1">Metallo-beta-lactamase domain-containing protein</fullName>
    </recommendedName>
</protein>
<name>A0A346Y1R4_9ACTN</name>